<reference evidence="2" key="2">
    <citation type="submission" date="2019-06" db="EMBL/GenBank/DDBJ databases">
        <title>Genomics analysis of Aphanomyces spp. identifies a new class of oomycete effector associated with host adaptation.</title>
        <authorList>
            <person name="Gaulin E."/>
        </authorList>
    </citation>
    <scope>NUCLEOTIDE SEQUENCE</scope>
    <source>
        <strain evidence="2">CBS 578.67</strain>
    </source>
</reference>
<evidence type="ECO:0000256" key="1">
    <source>
        <dbReference type="RuleBase" id="RU000363"/>
    </source>
</evidence>
<evidence type="ECO:0000313" key="2">
    <source>
        <dbReference type="EMBL" id="KAF0717609.1"/>
    </source>
</evidence>
<dbReference type="Pfam" id="PF00106">
    <property type="entry name" value="adh_short"/>
    <property type="match status" value="1"/>
</dbReference>
<comment type="similarity">
    <text evidence="1">Belongs to the short-chain dehydrogenases/reductases (SDR) family.</text>
</comment>
<sequence length="232" mass="24462">MSGPKRVLITGASRGIGLAFVKHYKAQGWNIIAAVRNPAAAKELLDLHVERIVAIDTADEASVLQAAADVGFDTPIDLLINNAGILTHDKLETATKADLMRQFEVNAVGPWLVTRAFLSNLDRAKAASGFAFVAQLTSQMGSIERNVSSGYYGYRASKAALNSLNKSLAVDLGARGLAAVVLHPGYVATDMCGGKGDLTATESVAGLTRVLDNVTAADNGKFYQSDGSIIPW</sequence>
<dbReference type="EMBL" id="CAADRA010000231">
    <property type="protein sequence ID" value="VFT79406.1"/>
    <property type="molecule type" value="Genomic_DNA"/>
</dbReference>
<dbReference type="PANTHER" id="PTHR45458">
    <property type="entry name" value="SHORT-CHAIN DEHYDROGENASE/REDUCTASE SDR"/>
    <property type="match status" value="1"/>
</dbReference>
<reference evidence="3 4" key="1">
    <citation type="submission" date="2019-03" db="EMBL/GenBank/DDBJ databases">
        <authorList>
            <person name="Gaulin E."/>
            <person name="Dumas B."/>
        </authorList>
    </citation>
    <scope>NUCLEOTIDE SEQUENCE [LARGE SCALE GENOMIC DNA]</scope>
    <source>
        <strain evidence="3">CBS 568.67</strain>
    </source>
</reference>
<dbReference type="InterPro" id="IPR036291">
    <property type="entry name" value="NAD(P)-bd_dom_sf"/>
</dbReference>
<dbReference type="CDD" id="cd05325">
    <property type="entry name" value="carb_red_sniffer_like_SDR_c"/>
    <property type="match status" value="1"/>
</dbReference>
<name>A0A485K9K7_9STRA</name>
<dbReference type="GO" id="GO:0016616">
    <property type="term" value="F:oxidoreductase activity, acting on the CH-OH group of donors, NAD or NADP as acceptor"/>
    <property type="evidence" value="ECO:0007669"/>
    <property type="project" value="TreeGrafter"/>
</dbReference>
<organism evidence="3 4">
    <name type="scientific">Aphanomyces stellatus</name>
    <dbReference type="NCBI Taxonomy" id="120398"/>
    <lineage>
        <taxon>Eukaryota</taxon>
        <taxon>Sar</taxon>
        <taxon>Stramenopiles</taxon>
        <taxon>Oomycota</taxon>
        <taxon>Saprolegniomycetes</taxon>
        <taxon>Saprolegniales</taxon>
        <taxon>Verrucalvaceae</taxon>
        <taxon>Aphanomyces</taxon>
    </lineage>
</organism>
<dbReference type="OrthoDB" id="1933717at2759"/>
<dbReference type="AlphaFoldDB" id="A0A485K9K7"/>
<gene>
    <name evidence="3" type="primary">Aste57867_2203</name>
    <name evidence="2" type="ORF">As57867_002198</name>
    <name evidence="3" type="ORF">ASTE57867_2203</name>
</gene>
<protein>
    <submittedName>
        <fullName evidence="3">Aste57867_2203 protein</fullName>
    </submittedName>
</protein>
<proteinExistence type="inferred from homology"/>
<evidence type="ECO:0000313" key="3">
    <source>
        <dbReference type="EMBL" id="VFT79406.1"/>
    </source>
</evidence>
<dbReference type="InterPro" id="IPR002347">
    <property type="entry name" value="SDR_fam"/>
</dbReference>
<accession>A0A485K9K7</accession>
<dbReference type="SUPFAM" id="SSF51735">
    <property type="entry name" value="NAD(P)-binding Rossmann-fold domains"/>
    <property type="match status" value="1"/>
</dbReference>
<dbReference type="Gene3D" id="3.40.50.720">
    <property type="entry name" value="NAD(P)-binding Rossmann-like Domain"/>
    <property type="match status" value="1"/>
</dbReference>
<evidence type="ECO:0000313" key="4">
    <source>
        <dbReference type="Proteomes" id="UP000332933"/>
    </source>
</evidence>
<keyword evidence="4" id="KW-1185">Reference proteome</keyword>
<dbReference type="PANTHER" id="PTHR45458:SF1">
    <property type="entry name" value="SHORT CHAIN DEHYDROGENASE"/>
    <property type="match status" value="1"/>
</dbReference>
<dbReference type="Proteomes" id="UP000332933">
    <property type="component" value="Unassembled WGS sequence"/>
</dbReference>
<dbReference type="EMBL" id="VJMH01000231">
    <property type="protein sequence ID" value="KAF0717609.1"/>
    <property type="molecule type" value="Genomic_DNA"/>
</dbReference>
<dbReference type="PRINTS" id="PR00081">
    <property type="entry name" value="GDHRDH"/>
</dbReference>
<dbReference type="InterPro" id="IPR052184">
    <property type="entry name" value="SDR_enzymes"/>
</dbReference>
<dbReference type="PRINTS" id="PR00080">
    <property type="entry name" value="SDRFAMILY"/>
</dbReference>